<feature type="transmembrane region" description="Helical" evidence="7">
    <location>
        <begin position="260"/>
        <end position="279"/>
    </location>
</feature>
<feature type="transmembrane region" description="Helical" evidence="7">
    <location>
        <begin position="226"/>
        <end position="248"/>
    </location>
</feature>
<dbReference type="OrthoDB" id="28589at2157"/>
<comment type="cofactor">
    <cofactor evidence="1">
        <name>Zn(2+)</name>
        <dbReference type="ChEBI" id="CHEBI:29105"/>
    </cofactor>
</comment>
<feature type="transmembrane region" description="Helical" evidence="7">
    <location>
        <begin position="50"/>
        <end position="77"/>
    </location>
</feature>
<dbReference type="Proteomes" id="UP000322983">
    <property type="component" value="Chromosome"/>
</dbReference>
<keyword evidence="6" id="KW-0482">Metalloprotease</keyword>
<proteinExistence type="predicted"/>
<evidence type="ECO:0000256" key="3">
    <source>
        <dbReference type="ARBA" id="ARBA00022723"/>
    </source>
</evidence>
<dbReference type="AlphaFoldDB" id="A0A510DU63"/>
<name>A0A510DU63_9CREN</name>
<reference evidence="12" key="1">
    <citation type="submission" date="2018-09" db="EMBL/GenBank/DDBJ databases">
        <title>Complete Genome Sequencing of Sulfolobus sp. JCM 16834.</title>
        <authorList>
            <person name="Kato S."/>
            <person name="Itoh T."/>
            <person name="Ohkuma M."/>
        </authorList>
    </citation>
    <scope>NUCLEOTIDE SEQUENCE [LARGE SCALE GENOMIC DNA]</scope>
    <source>
        <strain evidence="12">IC-007</strain>
    </source>
</reference>
<feature type="transmembrane region" description="Helical" evidence="7">
    <location>
        <begin position="135"/>
        <end position="156"/>
    </location>
</feature>
<evidence type="ECO:0000256" key="1">
    <source>
        <dbReference type="ARBA" id="ARBA00001947"/>
    </source>
</evidence>
<feature type="transmembrane region" description="Helical" evidence="7">
    <location>
        <begin position="372"/>
        <end position="396"/>
    </location>
</feature>
<dbReference type="KEGG" id="step:IC006_1005"/>
<dbReference type="GeneID" id="41717338"/>
<evidence type="ECO:0000259" key="8">
    <source>
        <dbReference type="Pfam" id="PF01435"/>
    </source>
</evidence>
<evidence type="ECO:0000256" key="4">
    <source>
        <dbReference type="ARBA" id="ARBA00022801"/>
    </source>
</evidence>
<dbReference type="GO" id="GO:0006508">
    <property type="term" value="P:proteolysis"/>
    <property type="evidence" value="ECO:0007669"/>
    <property type="project" value="UniProtKB-KW"/>
</dbReference>
<dbReference type="STRING" id="1294262.GCA_001316085_02498"/>
<dbReference type="GO" id="GO:0046872">
    <property type="term" value="F:metal ion binding"/>
    <property type="evidence" value="ECO:0007669"/>
    <property type="project" value="UniProtKB-KW"/>
</dbReference>
<dbReference type="Pfam" id="PF01435">
    <property type="entry name" value="Peptidase_M48"/>
    <property type="match status" value="1"/>
</dbReference>
<feature type="domain" description="Peptidase M48" evidence="8">
    <location>
        <begin position="196"/>
        <end position="300"/>
    </location>
</feature>
<evidence type="ECO:0000256" key="7">
    <source>
        <dbReference type="SAM" id="Phobius"/>
    </source>
</evidence>
<keyword evidence="7" id="KW-1133">Transmembrane helix</keyword>
<feature type="transmembrane region" description="Helical" evidence="7">
    <location>
        <begin position="344"/>
        <end position="366"/>
    </location>
</feature>
<dbReference type="RefSeq" id="WP_149528421.1">
    <property type="nucleotide sequence ID" value="NZ_AP018929.1"/>
</dbReference>
<evidence type="ECO:0000313" key="9">
    <source>
        <dbReference type="EMBL" id="BBG23715.1"/>
    </source>
</evidence>
<accession>A0A510DU63</accession>
<keyword evidence="7" id="KW-0812">Transmembrane</keyword>
<keyword evidence="11" id="KW-1185">Reference proteome</keyword>
<reference evidence="9 11" key="2">
    <citation type="journal article" date="2020" name="Int. J. Syst. Evol. Microbiol.">
        <title>Sulfuracidifex tepidarius gen. nov., sp. nov. and transfer of Sulfolobus metallicus Huber and Stetter 1992 to the genus Sulfuracidifex as Sulfuracidifex metallicus comb. nov.</title>
        <authorList>
            <person name="Itoh T."/>
            <person name="Miura T."/>
            <person name="Sakai H.D."/>
            <person name="Kato S."/>
            <person name="Ohkuma M."/>
            <person name="Takashina T."/>
        </authorList>
    </citation>
    <scope>NUCLEOTIDE SEQUENCE [LARGE SCALE GENOMIC DNA]</scope>
    <source>
        <strain evidence="9 11">IC-006</strain>
        <strain evidence="10">IC-007</strain>
    </source>
</reference>
<gene>
    <name evidence="9" type="ORF">IC006_1005</name>
    <name evidence="10" type="ORF">IC007_0976</name>
</gene>
<dbReference type="EMBL" id="AP018930">
    <property type="protein sequence ID" value="BBG26466.1"/>
    <property type="molecule type" value="Genomic_DNA"/>
</dbReference>
<feature type="transmembrane region" description="Helical" evidence="7">
    <location>
        <begin position="464"/>
        <end position="489"/>
    </location>
</feature>
<evidence type="ECO:0000313" key="12">
    <source>
        <dbReference type="Proteomes" id="UP000325030"/>
    </source>
</evidence>
<evidence type="ECO:0000313" key="11">
    <source>
        <dbReference type="Proteomes" id="UP000322983"/>
    </source>
</evidence>
<sequence>MKRNFFIITNNKKKHYFLSLIILILLDIASLVIRDTIGKENVHLFDIFTYLTLSFAIITIFAPLIMLIFFVKALLLYNRQLSNRTNIVNTNQINSDSIYNSVLIHLKIFFIEASILFTIFMLTSAYRIPSLYTPVGFVIYTILSFLISLLAVALIVSRMPPFKYIKPKDVKLVNVPFKVGGVTFEIPTISRHGFSKTLIIIMENSSQSIKAHELCHAKEHHALINLILQTLNLSITLSTIHFLIIAMFPNLSNITISLPLVAKLVLITIISYFLSISLIRIEESKADAFAFNTVGKKAYEEFLTSVRESFGKDFNSTTELPLSSRITHTSTRYALKTGDPLSSLGYWEIPILLSIFNSVVLSLQIVSLKSLVFLFPLYFSGSLVVDLLLGLIFLPIVKGYYKGTKKGIANFSFLISGMYAILSSIEVIAHSYFYLDAILFLSILTLIFLVIKSFLIDVKTSLKVFLITFIIYGILSVSLLALFLLRYYLGVL</sequence>
<feature type="transmembrane region" description="Helical" evidence="7">
    <location>
        <begin position="98"/>
        <end position="123"/>
    </location>
</feature>
<evidence type="ECO:0000256" key="2">
    <source>
        <dbReference type="ARBA" id="ARBA00022670"/>
    </source>
</evidence>
<keyword evidence="4" id="KW-0378">Hydrolase</keyword>
<dbReference type="Proteomes" id="UP000325030">
    <property type="component" value="Chromosome"/>
</dbReference>
<evidence type="ECO:0000256" key="5">
    <source>
        <dbReference type="ARBA" id="ARBA00022833"/>
    </source>
</evidence>
<dbReference type="EMBL" id="AP018929">
    <property type="protein sequence ID" value="BBG23715.1"/>
    <property type="molecule type" value="Genomic_DNA"/>
</dbReference>
<accession>A0A510E1V5</accession>
<dbReference type="GO" id="GO:0004222">
    <property type="term" value="F:metalloendopeptidase activity"/>
    <property type="evidence" value="ECO:0007669"/>
    <property type="project" value="InterPro"/>
</dbReference>
<keyword evidence="7" id="KW-0472">Membrane</keyword>
<protein>
    <recommendedName>
        <fullName evidence="8">Peptidase M48 domain-containing protein</fullName>
    </recommendedName>
</protein>
<feature type="transmembrane region" description="Helical" evidence="7">
    <location>
        <begin position="431"/>
        <end position="452"/>
    </location>
</feature>
<keyword evidence="3" id="KW-0479">Metal-binding</keyword>
<evidence type="ECO:0000313" key="10">
    <source>
        <dbReference type="EMBL" id="BBG26466.1"/>
    </source>
</evidence>
<keyword evidence="2" id="KW-0645">Protease</keyword>
<organism evidence="9 11">
    <name type="scientific">Sulfuracidifex tepidarius</name>
    <dbReference type="NCBI Taxonomy" id="1294262"/>
    <lineage>
        <taxon>Archaea</taxon>
        <taxon>Thermoproteota</taxon>
        <taxon>Thermoprotei</taxon>
        <taxon>Sulfolobales</taxon>
        <taxon>Sulfolobaceae</taxon>
        <taxon>Sulfuracidifex</taxon>
    </lineage>
</organism>
<evidence type="ECO:0000256" key="6">
    <source>
        <dbReference type="ARBA" id="ARBA00023049"/>
    </source>
</evidence>
<dbReference type="InterPro" id="IPR001915">
    <property type="entry name" value="Peptidase_M48"/>
</dbReference>
<feature type="transmembrane region" description="Helical" evidence="7">
    <location>
        <begin position="408"/>
        <end position="425"/>
    </location>
</feature>
<keyword evidence="5" id="KW-0862">Zinc</keyword>